<dbReference type="SUPFAM" id="SSF55811">
    <property type="entry name" value="Nudix"/>
    <property type="match status" value="1"/>
</dbReference>
<organism evidence="12 13">
    <name type="scientific">Acaromyces ingoldii</name>
    <dbReference type="NCBI Taxonomy" id="215250"/>
    <lineage>
        <taxon>Eukaryota</taxon>
        <taxon>Fungi</taxon>
        <taxon>Dikarya</taxon>
        <taxon>Basidiomycota</taxon>
        <taxon>Ustilaginomycotina</taxon>
        <taxon>Exobasidiomycetes</taxon>
        <taxon>Exobasidiales</taxon>
        <taxon>Cryptobasidiaceae</taxon>
        <taxon>Acaromyces</taxon>
    </lineage>
</organism>
<comment type="similarity">
    <text evidence="3">Belongs to the Nudix hydrolase family. NudC subfamily.</text>
</comment>
<dbReference type="GeneID" id="37043308"/>
<dbReference type="InterPro" id="IPR015375">
    <property type="entry name" value="NADH_PPase-like_N"/>
</dbReference>
<dbReference type="Pfam" id="PF00293">
    <property type="entry name" value="NUDIX"/>
    <property type="match status" value="1"/>
</dbReference>
<dbReference type="FunCoup" id="A0A316YTH0">
    <property type="interactions" value="76"/>
</dbReference>
<keyword evidence="8" id="KW-0520">NAD</keyword>
<dbReference type="GO" id="GO:0019677">
    <property type="term" value="P:NAD+ catabolic process"/>
    <property type="evidence" value="ECO:0007669"/>
    <property type="project" value="TreeGrafter"/>
</dbReference>
<evidence type="ECO:0000256" key="7">
    <source>
        <dbReference type="ARBA" id="ARBA00022842"/>
    </source>
</evidence>
<feature type="compositionally biased region" description="Basic and acidic residues" evidence="10">
    <location>
        <begin position="450"/>
        <end position="470"/>
    </location>
</feature>
<sequence length="531" mass="58571">MAQPGIEGQVGFPSFSTVNFYAGNELNRLSWLRNDSSFLNTAIKSSNTRFILLQNLNPLVHADGSERDGLLATLSWDEVRETILDSVAMARGQAKGSKSAQEAEPDVFGPQTYGMDAPLEAFGHKEKTFGKAVEGLGPWNLALVFLGVDEGHLAQDSLPGQQQQQQQGGESGAPAGTPYFALSLTFTPPGYEGEELPTHKLEKKLVDEGRYDFTDTRALAQAGQWELKDAAVVAQARSLIDWNERQHFCPSCSRRQYSLWAGWKRGCASALEEAGEESGFVKPLLSQDLSFKEDGKGECPTTRLLSNFCYPRTDPTVIMAIVSPDGEKILLGRQRKWPPGFYSCLAGFLEPGESLEEAVRREIHEESGVKVGKVTYHSSQPWPFPANLMMGAIGQAVEGKDEIRLDLDNELEHAKFFDRTEVLAAIEASSNWTISKRDLSKFDVNAAAEEERKAKEKQQHLGRKWDEKDSGSVANVTDRGRSPSPFGRRPRRSAFKIPGPTAIAHVLIAAWARGEAHFSPSESPESLRTKM</sequence>
<dbReference type="InterPro" id="IPR000086">
    <property type="entry name" value="NUDIX_hydrolase_dom"/>
</dbReference>
<dbReference type="RefSeq" id="XP_025379620.1">
    <property type="nucleotide sequence ID" value="XM_025521392.1"/>
</dbReference>
<keyword evidence="7" id="KW-0460">Magnesium</keyword>
<comment type="cofactor">
    <cofactor evidence="1">
        <name>Mg(2+)</name>
        <dbReference type="ChEBI" id="CHEBI:18420"/>
    </cofactor>
</comment>
<dbReference type="Proteomes" id="UP000245768">
    <property type="component" value="Unassembled WGS sequence"/>
</dbReference>
<evidence type="ECO:0000256" key="9">
    <source>
        <dbReference type="ARBA" id="ARBA00023679"/>
    </source>
</evidence>
<dbReference type="PROSITE" id="PS00893">
    <property type="entry name" value="NUDIX_BOX"/>
    <property type="match status" value="1"/>
</dbReference>
<dbReference type="Gene3D" id="3.90.79.20">
    <property type="match status" value="1"/>
</dbReference>
<evidence type="ECO:0000256" key="10">
    <source>
        <dbReference type="SAM" id="MobiDB-lite"/>
    </source>
</evidence>
<evidence type="ECO:0000256" key="2">
    <source>
        <dbReference type="ARBA" id="ARBA00001947"/>
    </source>
</evidence>
<name>A0A316YTH0_9BASI</name>
<evidence type="ECO:0000256" key="6">
    <source>
        <dbReference type="ARBA" id="ARBA00022801"/>
    </source>
</evidence>
<evidence type="ECO:0000256" key="8">
    <source>
        <dbReference type="ARBA" id="ARBA00023027"/>
    </source>
</evidence>
<gene>
    <name evidence="12" type="ORF">FA10DRAFT_266189</name>
</gene>
<accession>A0A316YTH0</accession>
<dbReference type="GO" id="GO:0005829">
    <property type="term" value="C:cytosol"/>
    <property type="evidence" value="ECO:0007669"/>
    <property type="project" value="TreeGrafter"/>
</dbReference>
<evidence type="ECO:0000313" key="13">
    <source>
        <dbReference type="Proteomes" id="UP000245768"/>
    </source>
</evidence>
<protein>
    <recommendedName>
        <fullName evidence="4">NAD(+) diphosphatase</fullName>
        <ecNumber evidence="4">3.6.1.22</ecNumber>
    </recommendedName>
</protein>
<dbReference type="OrthoDB" id="10249612at2759"/>
<feature type="domain" description="Nudix hydrolase" evidence="11">
    <location>
        <begin position="311"/>
        <end position="440"/>
    </location>
</feature>
<dbReference type="PANTHER" id="PTHR42904:SF6">
    <property type="entry name" value="NAD-CAPPED RNA HYDROLASE NUDT12"/>
    <property type="match status" value="1"/>
</dbReference>
<evidence type="ECO:0000256" key="3">
    <source>
        <dbReference type="ARBA" id="ARBA00009595"/>
    </source>
</evidence>
<dbReference type="GO" id="GO:0006742">
    <property type="term" value="P:NADP+ catabolic process"/>
    <property type="evidence" value="ECO:0007669"/>
    <property type="project" value="TreeGrafter"/>
</dbReference>
<evidence type="ECO:0000256" key="1">
    <source>
        <dbReference type="ARBA" id="ARBA00001946"/>
    </source>
</evidence>
<dbReference type="CDD" id="cd03429">
    <property type="entry name" value="NUDIX_NADH_pyrophosphatase_Nudt13"/>
    <property type="match status" value="1"/>
</dbReference>
<dbReference type="InterPro" id="IPR020084">
    <property type="entry name" value="NUDIX_hydrolase_CS"/>
</dbReference>
<dbReference type="AlphaFoldDB" id="A0A316YTH0"/>
<feature type="region of interest" description="Disordered" evidence="10">
    <location>
        <begin position="450"/>
        <end position="495"/>
    </location>
</feature>
<dbReference type="InterPro" id="IPR050241">
    <property type="entry name" value="NAD-cap_RNA_hydrolase_NudC"/>
</dbReference>
<dbReference type="Pfam" id="PF09296">
    <property type="entry name" value="NUDIX-like"/>
    <property type="match status" value="1"/>
</dbReference>
<dbReference type="GO" id="GO:0035529">
    <property type="term" value="F:NADH pyrophosphatase activity"/>
    <property type="evidence" value="ECO:0007669"/>
    <property type="project" value="TreeGrafter"/>
</dbReference>
<dbReference type="InParanoid" id="A0A316YTH0"/>
<evidence type="ECO:0000313" key="12">
    <source>
        <dbReference type="EMBL" id="PWN92422.1"/>
    </source>
</evidence>
<dbReference type="EMBL" id="KZ819635">
    <property type="protein sequence ID" value="PWN92422.1"/>
    <property type="molecule type" value="Genomic_DNA"/>
</dbReference>
<dbReference type="InterPro" id="IPR015797">
    <property type="entry name" value="NUDIX_hydrolase-like_dom_sf"/>
</dbReference>
<keyword evidence="6" id="KW-0378">Hydrolase</keyword>
<dbReference type="PANTHER" id="PTHR42904">
    <property type="entry name" value="NUDIX HYDROLASE, NUDC SUBFAMILY"/>
    <property type="match status" value="1"/>
</dbReference>
<dbReference type="GO" id="GO:0005777">
    <property type="term" value="C:peroxisome"/>
    <property type="evidence" value="ECO:0007669"/>
    <property type="project" value="TreeGrafter"/>
</dbReference>
<dbReference type="PROSITE" id="PS51462">
    <property type="entry name" value="NUDIX"/>
    <property type="match status" value="1"/>
</dbReference>
<dbReference type="EC" id="3.6.1.22" evidence="4"/>
<comment type="catalytic activity">
    <reaction evidence="9">
        <text>a 5'-end NAD(+)-phospho-ribonucleoside in mRNA + H2O = a 5'-end phospho-adenosine-phospho-ribonucleoside in mRNA + beta-nicotinamide D-ribonucleotide + 2 H(+)</text>
        <dbReference type="Rhea" id="RHEA:60876"/>
        <dbReference type="Rhea" id="RHEA-COMP:15698"/>
        <dbReference type="Rhea" id="RHEA-COMP:15719"/>
        <dbReference type="ChEBI" id="CHEBI:14649"/>
        <dbReference type="ChEBI" id="CHEBI:15377"/>
        <dbReference type="ChEBI" id="CHEBI:15378"/>
        <dbReference type="ChEBI" id="CHEBI:144029"/>
        <dbReference type="ChEBI" id="CHEBI:144051"/>
    </reaction>
    <physiologicalReaction direction="left-to-right" evidence="9">
        <dbReference type="Rhea" id="RHEA:60877"/>
    </physiologicalReaction>
</comment>
<reference evidence="12 13" key="1">
    <citation type="journal article" date="2018" name="Mol. Biol. Evol.">
        <title>Broad Genomic Sampling Reveals a Smut Pathogenic Ancestry of the Fungal Clade Ustilaginomycotina.</title>
        <authorList>
            <person name="Kijpornyongpan T."/>
            <person name="Mondo S.J."/>
            <person name="Barry K."/>
            <person name="Sandor L."/>
            <person name="Lee J."/>
            <person name="Lipzen A."/>
            <person name="Pangilinan J."/>
            <person name="LaButti K."/>
            <person name="Hainaut M."/>
            <person name="Henrissat B."/>
            <person name="Grigoriev I.V."/>
            <person name="Spatafora J.W."/>
            <person name="Aime M.C."/>
        </authorList>
    </citation>
    <scope>NUCLEOTIDE SEQUENCE [LARGE SCALE GENOMIC DNA]</scope>
    <source>
        <strain evidence="12 13">MCA 4198</strain>
    </source>
</reference>
<evidence type="ECO:0000256" key="5">
    <source>
        <dbReference type="ARBA" id="ARBA00022723"/>
    </source>
</evidence>
<keyword evidence="13" id="KW-1185">Reference proteome</keyword>
<dbReference type="GO" id="GO:0046872">
    <property type="term" value="F:metal ion binding"/>
    <property type="evidence" value="ECO:0007669"/>
    <property type="project" value="UniProtKB-KW"/>
</dbReference>
<dbReference type="Gene3D" id="3.90.79.10">
    <property type="entry name" value="Nucleoside Triphosphate Pyrophosphohydrolase"/>
    <property type="match status" value="1"/>
</dbReference>
<comment type="cofactor">
    <cofactor evidence="2">
        <name>Zn(2+)</name>
        <dbReference type="ChEBI" id="CHEBI:29105"/>
    </cofactor>
</comment>
<evidence type="ECO:0000256" key="4">
    <source>
        <dbReference type="ARBA" id="ARBA00012381"/>
    </source>
</evidence>
<evidence type="ECO:0000259" key="11">
    <source>
        <dbReference type="PROSITE" id="PS51462"/>
    </source>
</evidence>
<keyword evidence="5" id="KW-0479">Metal-binding</keyword>
<dbReference type="STRING" id="215250.A0A316YTH0"/>
<proteinExistence type="inferred from homology"/>
<dbReference type="InterPro" id="IPR049734">
    <property type="entry name" value="NudC-like_C"/>
</dbReference>